<dbReference type="FunFam" id="1.20.5.730:FF:000005">
    <property type="entry name" value="RABaptiN (Rab effector)"/>
    <property type="match status" value="1"/>
</dbReference>
<dbReference type="AlphaFoldDB" id="A0A1I7W1Q8"/>
<dbReference type="eggNOG" id="KOG0993">
    <property type="taxonomic scope" value="Eukaryota"/>
</dbReference>
<feature type="domain" description="FYVE zinc finger" evidence="5">
    <location>
        <begin position="421"/>
        <end position="488"/>
    </location>
</feature>
<dbReference type="InterPro" id="IPR003914">
    <property type="entry name" value="Rabaptin"/>
</dbReference>
<keyword evidence="1" id="KW-0479">Metal-binding</keyword>
<evidence type="ECO:0000313" key="6">
    <source>
        <dbReference type="Proteomes" id="UP000095285"/>
    </source>
</evidence>
<evidence type="ECO:0000256" key="3">
    <source>
        <dbReference type="ARBA" id="ARBA00022833"/>
    </source>
</evidence>
<proteinExistence type="predicted"/>
<dbReference type="WBParaSite" id="EN70_8721">
    <property type="protein sequence ID" value="EN70_8721"/>
    <property type="gene ID" value="EN70_8721"/>
</dbReference>
<keyword evidence="4" id="KW-0175">Coiled coil</keyword>
<reference evidence="7" key="2">
    <citation type="submission" date="2016-11" db="UniProtKB">
        <authorList>
            <consortium name="WormBaseParasite"/>
        </authorList>
    </citation>
    <scope>IDENTIFICATION</scope>
</reference>
<evidence type="ECO:0000256" key="2">
    <source>
        <dbReference type="ARBA" id="ARBA00022771"/>
    </source>
</evidence>
<dbReference type="GO" id="GO:0005096">
    <property type="term" value="F:GTPase activator activity"/>
    <property type="evidence" value="ECO:0007669"/>
    <property type="project" value="InterPro"/>
</dbReference>
<evidence type="ECO:0000259" key="5">
    <source>
        <dbReference type="SMART" id="SM00064"/>
    </source>
</evidence>
<evidence type="ECO:0000256" key="4">
    <source>
        <dbReference type="SAM" id="Coils"/>
    </source>
</evidence>
<sequence length="511" mass="58679">MSMENVDVITGGEVLTNQLSNGGKEDVTSTSILESTIENPRKWASIMHEDLVSEMNANDASDFIRNQTNGPASNETAAAEIEHQDSVVQETVQKENDRSVAMNEENKISDTVCEAELTATSCEMCHNYELSLTKMQDAERNLKEQLSAAQHLVNRYQNELSGERLYRREMETKTTTLCADNEKEVNIAKNENEKCADQLAIVDERCVKLIQEQRKSIDRLKERLNMMNKDMHNLSNRYLKLLGANRKCSAEMRDQTIELPQDVDQLQFLCLQLREELIETRAAREHAEVVLKDEITTLETQRKEDEMEKRRIEDAYTERVNGVSEELGFARSQLDSMKDASSKVEEMNKRMTEYRKIIEDLEKQLQSVQKERTDLEMTVALYKQKCAALQQELNTSETVQKDFVKLSQNLQIELEKIRQAEQEVRWQFDEDVHACNQCQSNFSKNRIKLHCYHCGKIFCSVCLSATIPSGPHRRPAKVCQVDENPVFEPVDQYLSVVVDSAPFFSHNLAAT</sequence>
<dbReference type="SUPFAM" id="SSF103652">
    <property type="entry name" value="G protein-binding domain"/>
    <property type="match status" value="1"/>
</dbReference>
<dbReference type="SUPFAM" id="SSF57903">
    <property type="entry name" value="FYVE/PHD zinc finger"/>
    <property type="match status" value="1"/>
</dbReference>
<keyword evidence="2" id="KW-0863">Zinc-finger</keyword>
<evidence type="ECO:0000313" key="7">
    <source>
        <dbReference type="WBParaSite" id="EN70_8721"/>
    </source>
</evidence>
<dbReference type="InterPro" id="IPR011011">
    <property type="entry name" value="Znf_FYVE_PHD"/>
</dbReference>
<feature type="coiled-coil region" evidence="4">
    <location>
        <begin position="132"/>
        <end position="237"/>
    </location>
</feature>
<reference evidence="6" key="1">
    <citation type="submission" date="2012-04" db="EMBL/GenBank/DDBJ databases">
        <title>The Genome Sequence of Loa loa.</title>
        <authorList>
            <consortium name="The Broad Institute Genome Sequencing Platform"/>
            <consortium name="Broad Institute Genome Sequencing Center for Infectious Disease"/>
            <person name="Nutman T.B."/>
            <person name="Fink D.L."/>
            <person name="Russ C."/>
            <person name="Young S."/>
            <person name="Zeng Q."/>
            <person name="Gargeya S."/>
            <person name="Alvarado L."/>
            <person name="Berlin A."/>
            <person name="Chapman S.B."/>
            <person name="Chen Z."/>
            <person name="Freedman E."/>
            <person name="Gellesch M."/>
            <person name="Goldberg J."/>
            <person name="Griggs A."/>
            <person name="Gujja S."/>
            <person name="Heilman E.R."/>
            <person name="Heiman D."/>
            <person name="Howarth C."/>
            <person name="Mehta T."/>
            <person name="Neiman D."/>
            <person name="Pearson M."/>
            <person name="Roberts A."/>
            <person name="Saif S."/>
            <person name="Shea T."/>
            <person name="Shenoy N."/>
            <person name="Sisk P."/>
            <person name="Stolte C."/>
            <person name="Sykes S."/>
            <person name="White J."/>
            <person name="Yandava C."/>
            <person name="Haas B."/>
            <person name="Henn M.R."/>
            <person name="Nusbaum C."/>
            <person name="Birren B."/>
        </authorList>
    </citation>
    <scope>NUCLEOTIDE SEQUENCE [LARGE SCALE GENOMIC DNA]</scope>
</reference>
<dbReference type="Gene3D" id="1.20.5.730">
    <property type="entry name" value="Single helix bin"/>
    <property type="match status" value="1"/>
</dbReference>
<dbReference type="Pfam" id="PF09311">
    <property type="entry name" value="Rab5-bind"/>
    <property type="match status" value="1"/>
</dbReference>
<dbReference type="GO" id="GO:0008270">
    <property type="term" value="F:zinc ion binding"/>
    <property type="evidence" value="ECO:0007669"/>
    <property type="project" value="UniProtKB-KW"/>
</dbReference>
<dbReference type="STRING" id="7209.A0A1I7W1Q8"/>
<accession>A0A1I7W1Q8</accession>
<dbReference type="GO" id="GO:0006897">
    <property type="term" value="P:endocytosis"/>
    <property type="evidence" value="ECO:0007669"/>
    <property type="project" value="InterPro"/>
</dbReference>
<protein>
    <submittedName>
        <fullName evidence="7">FYVE zinc finger family protein</fullName>
    </submittedName>
</protein>
<keyword evidence="3" id="KW-0862">Zinc</keyword>
<dbReference type="InterPro" id="IPR013083">
    <property type="entry name" value="Znf_RING/FYVE/PHD"/>
</dbReference>
<name>A0A1I7W1Q8_LOALO</name>
<evidence type="ECO:0000256" key="1">
    <source>
        <dbReference type="ARBA" id="ARBA00022723"/>
    </source>
</evidence>
<dbReference type="Proteomes" id="UP000095285">
    <property type="component" value="Unassembled WGS sequence"/>
</dbReference>
<keyword evidence="6" id="KW-1185">Reference proteome</keyword>
<dbReference type="InterPro" id="IPR000306">
    <property type="entry name" value="Znf_FYVE"/>
</dbReference>
<feature type="coiled-coil region" evidence="4">
    <location>
        <begin position="295"/>
        <end position="423"/>
    </location>
</feature>
<dbReference type="Gene3D" id="3.30.40.10">
    <property type="entry name" value="Zinc/RING finger domain, C3HC4 (zinc finger)"/>
    <property type="match status" value="1"/>
</dbReference>
<organism evidence="6 7">
    <name type="scientific">Loa loa</name>
    <name type="common">Eye worm</name>
    <name type="synonym">Filaria loa</name>
    <dbReference type="NCBI Taxonomy" id="7209"/>
    <lineage>
        <taxon>Eukaryota</taxon>
        <taxon>Metazoa</taxon>
        <taxon>Ecdysozoa</taxon>
        <taxon>Nematoda</taxon>
        <taxon>Chromadorea</taxon>
        <taxon>Rhabditida</taxon>
        <taxon>Spirurina</taxon>
        <taxon>Spiruromorpha</taxon>
        <taxon>Filarioidea</taxon>
        <taxon>Onchocercidae</taxon>
        <taxon>Loa</taxon>
    </lineage>
</organism>
<dbReference type="InterPro" id="IPR015390">
    <property type="entry name" value="Rabaptin_Rab5-bd_dom"/>
</dbReference>
<dbReference type="SMART" id="SM00064">
    <property type="entry name" value="FYVE"/>
    <property type="match status" value="1"/>
</dbReference>
<dbReference type="PANTHER" id="PTHR31179">
    <property type="entry name" value="RAB GTPASE-BINDING EFFECTOR PROTEIN"/>
    <property type="match status" value="1"/>
</dbReference>
<dbReference type="Pfam" id="PF01363">
    <property type="entry name" value="FYVE"/>
    <property type="match status" value="1"/>
</dbReference>
<dbReference type="PANTHER" id="PTHR31179:SF7">
    <property type="entry name" value="FYVE-TYPE DOMAIN-CONTAINING PROTEIN"/>
    <property type="match status" value="1"/>
</dbReference>